<dbReference type="OrthoDB" id="206700at2759"/>
<keyword evidence="3" id="KW-1133">Transmembrane helix</keyword>
<dbReference type="Gene3D" id="1.10.472.80">
    <property type="entry name" value="Ypt/Rab-GAP domain of gyp1p, domain 3"/>
    <property type="match status" value="1"/>
</dbReference>
<dbReference type="SUPFAM" id="SSF47923">
    <property type="entry name" value="Ypt/Rab-GAP domain of gyp1p"/>
    <property type="match status" value="2"/>
</dbReference>
<feature type="compositionally biased region" description="Polar residues" evidence="2">
    <location>
        <begin position="390"/>
        <end position="404"/>
    </location>
</feature>
<dbReference type="InterPro" id="IPR045913">
    <property type="entry name" value="TBC20/Gyp8-like"/>
</dbReference>
<feature type="region of interest" description="Disordered" evidence="2">
    <location>
        <begin position="506"/>
        <end position="540"/>
    </location>
</feature>
<evidence type="ECO:0000256" key="1">
    <source>
        <dbReference type="ARBA" id="ARBA00022468"/>
    </source>
</evidence>
<feature type="compositionally biased region" description="Basic residues" evidence="2">
    <location>
        <begin position="529"/>
        <end position="540"/>
    </location>
</feature>
<evidence type="ECO:0000259" key="4">
    <source>
        <dbReference type="PROSITE" id="PS50086"/>
    </source>
</evidence>
<sequence>MESAEIYDDNVGEKTDVDPASSSEGSTARGKWDELRRLSLEDGGFGSRRIAAWTYLLQIESTSSAESPTTGEPTQKEQTEESYSSSLITDLESEDDENEKSVVEHPDERQIKLDTDRSFVIYPVVDDYRERVEMQTDLNDLIVTIFRKHPKLSYFQGYHDIITVLFLTLPKEVQLQCAEKLSIHRLRDAMGKGLEPMVGLLRIMKNILRLADPSYATLLESNAPLPYFALSNLLTLFSHDVPTLALIQHVFDYLLCRPPIATVYLAIAVILTRKEEAIRLQEDGEEGMLHSLLTSLPDLTDGDELEDPPDLPKSELNGQTDVKTGDNSSERHLPSPSMSHERLDDETESTSTKMEGTSHVNSAVTNDGEDPTSPFVHVKELTASYHDGDSTTQSTYLGSSNTLQTHEKQPPPDSASTDDDFEGDSGHLDPSRSIQRIRRPRVALKDLLSKADSLLSLYPPDHPLLAVSSIMGPQSAIFTWSEAIMVDDATAEEMVDHPELIVLPYVDPEDQRRLSDDDEDIDEKGPDARHRRARRKLTKPRRLGSVEKRTVVAGAVLVLGIVVAVYGMRGSASRDGIFGRNGFGHHDRGLRRAGRWASGLLLAASDRILGFGAP</sequence>
<gene>
    <name evidence="5" type="ORF">BD410DRAFT_193913</name>
</gene>
<dbReference type="GO" id="GO:0005789">
    <property type="term" value="C:endoplasmic reticulum membrane"/>
    <property type="evidence" value="ECO:0007669"/>
    <property type="project" value="TreeGrafter"/>
</dbReference>
<organism evidence="5 6">
    <name type="scientific">Rickenella mellea</name>
    <dbReference type="NCBI Taxonomy" id="50990"/>
    <lineage>
        <taxon>Eukaryota</taxon>
        <taxon>Fungi</taxon>
        <taxon>Dikarya</taxon>
        <taxon>Basidiomycota</taxon>
        <taxon>Agaricomycotina</taxon>
        <taxon>Agaricomycetes</taxon>
        <taxon>Hymenochaetales</taxon>
        <taxon>Rickenellaceae</taxon>
        <taxon>Rickenella</taxon>
    </lineage>
</organism>
<keyword evidence="3" id="KW-0812">Transmembrane</keyword>
<name>A0A4Y7Q671_9AGAM</name>
<dbReference type="Pfam" id="PF00566">
    <property type="entry name" value="RabGAP-TBC"/>
    <property type="match status" value="1"/>
</dbReference>
<feature type="compositionally biased region" description="Polar residues" evidence="2">
    <location>
        <begin position="62"/>
        <end position="73"/>
    </location>
</feature>
<keyword evidence="1" id="KW-0343">GTPase activation</keyword>
<reference evidence="5 6" key="1">
    <citation type="submission" date="2018-06" db="EMBL/GenBank/DDBJ databases">
        <title>A transcriptomic atlas of mushroom development highlights an independent origin of complex multicellularity.</title>
        <authorList>
            <consortium name="DOE Joint Genome Institute"/>
            <person name="Krizsan K."/>
            <person name="Almasi E."/>
            <person name="Merenyi Z."/>
            <person name="Sahu N."/>
            <person name="Viragh M."/>
            <person name="Koszo T."/>
            <person name="Mondo S."/>
            <person name="Kiss B."/>
            <person name="Balint B."/>
            <person name="Kues U."/>
            <person name="Barry K."/>
            <person name="Hegedus J.C."/>
            <person name="Henrissat B."/>
            <person name="Johnson J."/>
            <person name="Lipzen A."/>
            <person name="Ohm R."/>
            <person name="Nagy I."/>
            <person name="Pangilinan J."/>
            <person name="Yan J."/>
            <person name="Xiong Y."/>
            <person name="Grigoriev I.V."/>
            <person name="Hibbett D.S."/>
            <person name="Nagy L.G."/>
        </authorList>
    </citation>
    <scope>NUCLEOTIDE SEQUENCE [LARGE SCALE GENOMIC DNA]</scope>
    <source>
        <strain evidence="5 6">SZMC22713</strain>
    </source>
</reference>
<feature type="compositionally biased region" description="Polar residues" evidence="2">
    <location>
        <begin position="349"/>
        <end position="365"/>
    </location>
</feature>
<dbReference type="InterPro" id="IPR035969">
    <property type="entry name" value="Rab-GAP_TBC_sf"/>
</dbReference>
<dbReference type="VEuPathDB" id="FungiDB:BD410DRAFT_193913"/>
<feature type="region of interest" description="Disordered" evidence="2">
    <location>
        <begin position="62"/>
        <end position="107"/>
    </location>
</feature>
<feature type="compositionally biased region" description="Polar residues" evidence="2">
    <location>
        <begin position="317"/>
        <end position="327"/>
    </location>
</feature>
<dbReference type="GO" id="GO:0006888">
    <property type="term" value="P:endoplasmic reticulum to Golgi vesicle-mediated transport"/>
    <property type="evidence" value="ECO:0007669"/>
    <property type="project" value="TreeGrafter"/>
</dbReference>
<dbReference type="PROSITE" id="PS50086">
    <property type="entry name" value="TBC_RABGAP"/>
    <property type="match status" value="1"/>
</dbReference>
<dbReference type="Gene3D" id="1.10.8.1310">
    <property type="match status" value="1"/>
</dbReference>
<dbReference type="STRING" id="50990.A0A4Y7Q671"/>
<protein>
    <recommendedName>
        <fullName evidence="4">Rab-GAP TBC domain-containing protein</fullName>
    </recommendedName>
</protein>
<dbReference type="AlphaFoldDB" id="A0A4Y7Q671"/>
<dbReference type="GO" id="GO:0005096">
    <property type="term" value="F:GTPase activator activity"/>
    <property type="evidence" value="ECO:0007669"/>
    <property type="project" value="UniProtKB-KW"/>
</dbReference>
<dbReference type="InterPro" id="IPR000195">
    <property type="entry name" value="Rab-GAP-TBC_dom"/>
</dbReference>
<dbReference type="EMBL" id="ML170173">
    <property type="protein sequence ID" value="TDL22708.1"/>
    <property type="molecule type" value="Genomic_DNA"/>
</dbReference>
<feature type="compositionally biased region" description="Acidic residues" evidence="2">
    <location>
        <begin position="300"/>
        <end position="309"/>
    </location>
</feature>
<feature type="region of interest" description="Disordered" evidence="2">
    <location>
        <begin position="296"/>
        <end position="434"/>
    </location>
</feature>
<dbReference type="SMART" id="SM00164">
    <property type="entry name" value="TBC"/>
    <property type="match status" value="1"/>
</dbReference>
<dbReference type="Proteomes" id="UP000294933">
    <property type="component" value="Unassembled WGS sequence"/>
</dbReference>
<dbReference type="PANTHER" id="PTHR20913">
    <property type="entry name" value="TBC1 DOMAIN FAMILY MEMBER 20/GTPASE"/>
    <property type="match status" value="1"/>
</dbReference>
<evidence type="ECO:0000313" key="6">
    <source>
        <dbReference type="Proteomes" id="UP000294933"/>
    </source>
</evidence>
<feature type="compositionally biased region" description="Acidic residues" evidence="2">
    <location>
        <begin position="1"/>
        <end position="10"/>
    </location>
</feature>
<keyword evidence="6" id="KW-1185">Reference proteome</keyword>
<evidence type="ECO:0000256" key="2">
    <source>
        <dbReference type="SAM" id="MobiDB-lite"/>
    </source>
</evidence>
<proteinExistence type="predicted"/>
<accession>A0A4Y7Q671</accession>
<feature type="compositionally biased region" description="Basic and acidic residues" evidence="2">
    <location>
        <begin position="328"/>
        <end position="343"/>
    </location>
</feature>
<dbReference type="PANTHER" id="PTHR20913:SF7">
    <property type="entry name" value="RE60063P"/>
    <property type="match status" value="1"/>
</dbReference>
<feature type="transmembrane region" description="Helical" evidence="3">
    <location>
        <begin position="550"/>
        <end position="568"/>
    </location>
</feature>
<keyword evidence="3" id="KW-0472">Membrane</keyword>
<evidence type="ECO:0000313" key="5">
    <source>
        <dbReference type="EMBL" id="TDL22708.1"/>
    </source>
</evidence>
<feature type="region of interest" description="Disordered" evidence="2">
    <location>
        <begin position="1"/>
        <end position="33"/>
    </location>
</feature>
<feature type="domain" description="Rab-GAP TBC" evidence="4">
    <location>
        <begin position="43"/>
        <end position="258"/>
    </location>
</feature>
<evidence type="ECO:0000256" key="3">
    <source>
        <dbReference type="SAM" id="Phobius"/>
    </source>
</evidence>